<evidence type="ECO:0000313" key="2">
    <source>
        <dbReference type="EMBL" id="TXS95104.1"/>
    </source>
</evidence>
<gene>
    <name evidence="2" type="ORF">FVW59_04190</name>
</gene>
<dbReference type="RefSeq" id="WP_187275744.1">
    <property type="nucleotide sequence ID" value="NZ_VRYZ01000001.1"/>
</dbReference>
<feature type="chain" id="PRO_5022895352" evidence="1">
    <location>
        <begin position="23"/>
        <end position="110"/>
    </location>
</feature>
<dbReference type="EMBL" id="VRYZ01000001">
    <property type="protein sequence ID" value="TXS95104.1"/>
    <property type="molecule type" value="Genomic_DNA"/>
</dbReference>
<feature type="signal peptide" evidence="1">
    <location>
        <begin position="1"/>
        <end position="22"/>
    </location>
</feature>
<protein>
    <submittedName>
        <fullName evidence="2">Uncharacterized protein</fullName>
    </submittedName>
</protein>
<reference evidence="2 3" key="1">
    <citation type="submission" date="2019-08" db="EMBL/GenBank/DDBJ databases">
        <title>Parahaliea maris sp. nov., isolated from the surface seawater.</title>
        <authorList>
            <person name="Liu Y."/>
        </authorList>
    </citation>
    <scope>NUCLEOTIDE SEQUENCE [LARGE SCALE GENOMIC DNA]</scope>
    <source>
        <strain evidence="2 3">S2-26</strain>
    </source>
</reference>
<dbReference type="AlphaFoldDB" id="A0A5C9A505"/>
<accession>A0A5C9A505</accession>
<comment type="caution">
    <text evidence="2">The sequence shown here is derived from an EMBL/GenBank/DDBJ whole genome shotgun (WGS) entry which is preliminary data.</text>
</comment>
<proteinExistence type="predicted"/>
<keyword evidence="1" id="KW-0732">Signal</keyword>
<dbReference type="Proteomes" id="UP000321933">
    <property type="component" value="Unassembled WGS sequence"/>
</dbReference>
<name>A0A5C9A505_9GAMM</name>
<evidence type="ECO:0000313" key="3">
    <source>
        <dbReference type="Proteomes" id="UP000321933"/>
    </source>
</evidence>
<evidence type="ECO:0000256" key="1">
    <source>
        <dbReference type="SAM" id="SignalP"/>
    </source>
</evidence>
<keyword evidence="3" id="KW-1185">Reference proteome</keyword>
<organism evidence="2 3">
    <name type="scientific">Parahaliea aestuarii</name>
    <dbReference type="NCBI Taxonomy" id="1852021"/>
    <lineage>
        <taxon>Bacteria</taxon>
        <taxon>Pseudomonadati</taxon>
        <taxon>Pseudomonadota</taxon>
        <taxon>Gammaproteobacteria</taxon>
        <taxon>Cellvibrionales</taxon>
        <taxon>Halieaceae</taxon>
        <taxon>Parahaliea</taxon>
    </lineage>
</organism>
<sequence>MKKVMSMVVVVGLGIGSANVFADRGDSENLAACTGSVEQVLGQDVRTRLYGIQHRRQGDRLRLRVFPAEGESQTLSCWVDDEGGVSLQTADGIALRAEPASDSQRVTLSE</sequence>